<accession>A0A2P5FIF8</accession>
<protein>
    <recommendedName>
        <fullName evidence="4">Endonuclease/exonuclease/phosphatase</fullName>
    </recommendedName>
</protein>
<comment type="caution">
    <text evidence="2">The sequence shown here is derived from an EMBL/GenBank/DDBJ whole genome shotgun (WGS) entry which is preliminary data.</text>
</comment>
<sequence length="166" mass="18319">MRLSATPILNSKEADRGKAPSDELESTMLVDSKNTSPKSKVHSPSHDGLRTPISEYGIFNSLPLSTTSKRKLLVSENDARPKEKKHKILATEDVELSLICRLGNPATLSALQNLIRRVSPNLVFLSETRLVGAWTEVVKRQVGFSNGLVVDCVGRSDVLILLWQED</sequence>
<dbReference type="InParanoid" id="A0A2P5FIF8"/>
<evidence type="ECO:0000313" key="2">
    <source>
        <dbReference type="EMBL" id="PON97572.1"/>
    </source>
</evidence>
<evidence type="ECO:0000256" key="1">
    <source>
        <dbReference type="SAM" id="MobiDB-lite"/>
    </source>
</evidence>
<name>A0A2P5FIF8_TREOI</name>
<evidence type="ECO:0000313" key="3">
    <source>
        <dbReference type="Proteomes" id="UP000237000"/>
    </source>
</evidence>
<feature type="region of interest" description="Disordered" evidence="1">
    <location>
        <begin position="1"/>
        <end position="48"/>
    </location>
</feature>
<proteinExistence type="predicted"/>
<dbReference type="EMBL" id="JXTC01000030">
    <property type="protein sequence ID" value="PON97572.1"/>
    <property type="molecule type" value="Genomic_DNA"/>
</dbReference>
<dbReference type="AlphaFoldDB" id="A0A2P5FIF8"/>
<gene>
    <name evidence="2" type="ORF">TorRG33x02_064820</name>
</gene>
<reference evidence="3" key="1">
    <citation type="submission" date="2016-06" db="EMBL/GenBank/DDBJ databases">
        <title>Parallel loss of symbiosis genes in relatives of nitrogen-fixing non-legume Parasponia.</title>
        <authorList>
            <person name="Van Velzen R."/>
            <person name="Holmer R."/>
            <person name="Bu F."/>
            <person name="Rutten L."/>
            <person name="Van Zeijl A."/>
            <person name="Liu W."/>
            <person name="Santuari L."/>
            <person name="Cao Q."/>
            <person name="Sharma T."/>
            <person name="Shen D."/>
            <person name="Roswanjaya Y."/>
            <person name="Wardhani T."/>
            <person name="Kalhor M.S."/>
            <person name="Jansen J."/>
            <person name="Van den Hoogen J."/>
            <person name="Gungor B."/>
            <person name="Hartog M."/>
            <person name="Hontelez J."/>
            <person name="Verver J."/>
            <person name="Yang W.-C."/>
            <person name="Schijlen E."/>
            <person name="Repin R."/>
            <person name="Schilthuizen M."/>
            <person name="Schranz E."/>
            <person name="Heidstra R."/>
            <person name="Miyata K."/>
            <person name="Fedorova E."/>
            <person name="Kohlen W."/>
            <person name="Bisseling T."/>
            <person name="Smit S."/>
            <person name="Geurts R."/>
        </authorList>
    </citation>
    <scope>NUCLEOTIDE SEQUENCE [LARGE SCALE GENOMIC DNA]</scope>
    <source>
        <strain evidence="3">cv. RG33-2</strain>
    </source>
</reference>
<dbReference type="Proteomes" id="UP000237000">
    <property type="component" value="Unassembled WGS sequence"/>
</dbReference>
<organism evidence="2 3">
    <name type="scientific">Trema orientale</name>
    <name type="common">Charcoal tree</name>
    <name type="synonym">Celtis orientalis</name>
    <dbReference type="NCBI Taxonomy" id="63057"/>
    <lineage>
        <taxon>Eukaryota</taxon>
        <taxon>Viridiplantae</taxon>
        <taxon>Streptophyta</taxon>
        <taxon>Embryophyta</taxon>
        <taxon>Tracheophyta</taxon>
        <taxon>Spermatophyta</taxon>
        <taxon>Magnoliopsida</taxon>
        <taxon>eudicotyledons</taxon>
        <taxon>Gunneridae</taxon>
        <taxon>Pentapetalae</taxon>
        <taxon>rosids</taxon>
        <taxon>fabids</taxon>
        <taxon>Rosales</taxon>
        <taxon>Cannabaceae</taxon>
        <taxon>Trema</taxon>
    </lineage>
</organism>
<dbReference type="OrthoDB" id="10397725at2759"/>
<evidence type="ECO:0008006" key="4">
    <source>
        <dbReference type="Google" id="ProtNLM"/>
    </source>
</evidence>
<keyword evidence="3" id="KW-1185">Reference proteome</keyword>
<feature type="compositionally biased region" description="Basic and acidic residues" evidence="1">
    <location>
        <begin position="12"/>
        <end position="21"/>
    </location>
</feature>